<dbReference type="eggNOG" id="ENOG503212J">
    <property type="taxonomic scope" value="Bacteria"/>
</dbReference>
<keyword evidence="1" id="KW-0812">Transmembrane</keyword>
<reference evidence="2 3" key="1">
    <citation type="journal article" date="2014" name="FEMS Microbiol. Ecol.">
        <title>Sphaerotilus natans encrusted with nanoball-shaped Fe(III) oxide minerals formed by nitrate-reducing mixotrophic Fe(II) oxidation.</title>
        <authorList>
            <person name="Park S."/>
            <person name="Kim D.H."/>
            <person name="Lee J.H."/>
            <person name="Hur H.G."/>
        </authorList>
    </citation>
    <scope>NUCLEOTIDE SEQUENCE [LARGE SCALE GENOMIC DNA]</scope>
    <source>
        <strain evidence="2 3">DSM 6575</strain>
    </source>
</reference>
<gene>
    <name evidence="2" type="ORF">X805_06200</name>
</gene>
<evidence type="ECO:0000256" key="1">
    <source>
        <dbReference type="SAM" id="Phobius"/>
    </source>
</evidence>
<name>A0A059KR27_9BURK</name>
<comment type="caution">
    <text evidence="2">The sequence shown here is derived from an EMBL/GenBank/DDBJ whole genome shotgun (WGS) entry which is preliminary data.</text>
</comment>
<feature type="transmembrane region" description="Helical" evidence="1">
    <location>
        <begin position="86"/>
        <end position="113"/>
    </location>
</feature>
<dbReference type="RefSeq" id="WP_076458994.1">
    <property type="nucleotide sequence ID" value="NZ_AZRA01000014.1"/>
</dbReference>
<keyword evidence="1" id="KW-1133">Transmembrane helix</keyword>
<dbReference type="AlphaFoldDB" id="A0A059KR27"/>
<protein>
    <submittedName>
        <fullName evidence="2">Uncharacterized protein</fullName>
    </submittedName>
</protein>
<keyword evidence="1" id="KW-0472">Membrane</keyword>
<accession>A0A059KR27</accession>
<sequence length="157" mass="16618">MAALFLWIFVFALLAVWSLAVWAGHAGAVWAVSQAGSLSGSAADVAAFPLPPWLELWVPRELLEWLPRMAADLAPLIDSLLQAVPALAGALTVVAGLLWALGALPLLLLGVGLQMMLIARRRLPSPGHRTGSSPGSGSTAHGMASLIGRWLRQRFAR</sequence>
<proteinExistence type="predicted"/>
<dbReference type="STRING" id="34103.SAMN05421778_11814"/>
<evidence type="ECO:0000313" key="3">
    <source>
        <dbReference type="Proteomes" id="UP000026714"/>
    </source>
</evidence>
<dbReference type="EMBL" id="AZRA01000014">
    <property type="protein sequence ID" value="KDB53830.1"/>
    <property type="molecule type" value="Genomic_DNA"/>
</dbReference>
<dbReference type="Proteomes" id="UP000026714">
    <property type="component" value="Unassembled WGS sequence"/>
</dbReference>
<keyword evidence="3" id="KW-1185">Reference proteome</keyword>
<organism evidence="2 3">
    <name type="scientific">Sphaerotilus natans subsp. natans DSM 6575</name>
    <dbReference type="NCBI Taxonomy" id="1286631"/>
    <lineage>
        <taxon>Bacteria</taxon>
        <taxon>Pseudomonadati</taxon>
        <taxon>Pseudomonadota</taxon>
        <taxon>Betaproteobacteria</taxon>
        <taxon>Burkholderiales</taxon>
        <taxon>Sphaerotilaceae</taxon>
        <taxon>Sphaerotilus</taxon>
    </lineage>
</organism>
<evidence type="ECO:0000313" key="2">
    <source>
        <dbReference type="EMBL" id="KDB53830.1"/>
    </source>
</evidence>